<organism evidence="1 2">
    <name type="scientific">Amanita thiersii Skay4041</name>
    <dbReference type="NCBI Taxonomy" id="703135"/>
    <lineage>
        <taxon>Eukaryota</taxon>
        <taxon>Fungi</taxon>
        <taxon>Dikarya</taxon>
        <taxon>Basidiomycota</taxon>
        <taxon>Agaricomycotina</taxon>
        <taxon>Agaricomycetes</taxon>
        <taxon>Agaricomycetidae</taxon>
        <taxon>Agaricales</taxon>
        <taxon>Pluteineae</taxon>
        <taxon>Amanitaceae</taxon>
        <taxon>Amanita</taxon>
    </lineage>
</organism>
<feature type="non-terminal residue" evidence="1">
    <location>
        <position position="1"/>
    </location>
</feature>
<name>A0A2A9NWT6_9AGAR</name>
<dbReference type="Proteomes" id="UP000242287">
    <property type="component" value="Unassembled WGS sequence"/>
</dbReference>
<reference evidence="1 2" key="1">
    <citation type="submission" date="2014-02" db="EMBL/GenBank/DDBJ databases">
        <title>Transposable element dynamics among asymbiotic and ectomycorrhizal Amanita fungi.</title>
        <authorList>
            <consortium name="DOE Joint Genome Institute"/>
            <person name="Hess J."/>
            <person name="Skrede I."/>
            <person name="Wolfe B."/>
            <person name="LaButti K."/>
            <person name="Ohm R.A."/>
            <person name="Grigoriev I.V."/>
            <person name="Pringle A."/>
        </authorList>
    </citation>
    <scope>NUCLEOTIDE SEQUENCE [LARGE SCALE GENOMIC DNA]</scope>
    <source>
        <strain evidence="1 2">SKay4041</strain>
    </source>
</reference>
<accession>A0A2A9NWT6</accession>
<protein>
    <submittedName>
        <fullName evidence="1">Uncharacterized protein</fullName>
    </submittedName>
</protein>
<keyword evidence="2" id="KW-1185">Reference proteome</keyword>
<proteinExistence type="predicted"/>
<feature type="non-terminal residue" evidence="1">
    <location>
        <position position="87"/>
    </location>
</feature>
<dbReference type="OrthoDB" id="2367075at2759"/>
<evidence type="ECO:0000313" key="2">
    <source>
        <dbReference type="Proteomes" id="UP000242287"/>
    </source>
</evidence>
<gene>
    <name evidence="1" type="ORF">AMATHDRAFT_124347</name>
</gene>
<dbReference type="EMBL" id="KZ301981">
    <property type="protein sequence ID" value="PFH52182.1"/>
    <property type="molecule type" value="Genomic_DNA"/>
</dbReference>
<dbReference type="AlphaFoldDB" id="A0A2A9NWT6"/>
<evidence type="ECO:0000313" key="1">
    <source>
        <dbReference type="EMBL" id="PFH52182.1"/>
    </source>
</evidence>
<sequence>TVDAWLSVLKLTAKFQIDEVHSNAASALHTLPIDPIRKIAIWEEYRLDPTLLIPSYIALCERIEPLTLPMTMALGLKNFTKLAAARD</sequence>